<dbReference type="SMART" id="SM00448">
    <property type="entry name" value="REC"/>
    <property type="match status" value="1"/>
</dbReference>
<keyword evidence="1 3" id="KW-0597">Phosphoprotein</keyword>
<evidence type="ECO:0000256" key="3">
    <source>
        <dbReference type="PROSITE-ProRule" id="PRU00169"/>
    </source>
</evidence>
<dbReference type="AlphaFoldDB" id="A0A6P0CIE3"/>
<dbReference type="GO" id="GO:0000160">
    <property type="term" value="P:phosphorelay signal transduction system"/>
    <property type="evidence" value="ECO:0007669"/>
    <property type="project" value="UniProtKB-KW"/>
</dbReference>
<name>A0A6P0CIE3_9RHOB</name>
<dbReference type="Proteomes" id="UP000468591">
    <property type="component" value="Unassembled WGS sequence"/>
</dbReference>
<evidence type="ECO:0000313" key="5">
    <source>
        <dbReference type="EMBL" id="NEK24263.1"/>
    </source>
</evidence>
<proteinExistence type="predicted"/>
<feature type="modified residue" description="4-aspartylphosphate" evidence="3">
    <location>
        <position position="58"/>
    </location>
</feature>
<organism evidence="5 6">
    <name type="scientific">Sulfitobacter sediminilitoris</name>
    <dbReference type="NCBI Taxonomy" id="2698830"/>
    <lineage>
        <taxon>Bacteria</taxon>
        <taxon>Pseudomonadati</taxon>
        <taxon>Pseudomonadota</taxon>
        <taxon>Alphaproteobacteria</taxon>
        <taxon>Rhodobacterales</taxon>
        <taxon>Roseobacteraceae</taxon>
        <taxon>Sulfitobacter</taxon>
    </lineage>
</organism>
<sequence length="179" mass="19810">MLDQTNDTSMMIVEDDDALRDRLATAMQKRGFDVRVASNLSEAMVQADADLPKYAVVDLRLLDGSGLSFVETLEKRDPSIRAIILTGYGNIPTAVAAVRAGAIDYIAKPATAGEIVDALTRPRNEQAPAPSNPISPNDARKEHIEHVFHEMDENVSQTARSLAMHRRTLQRLLKRYKIV</sequence>
<dbReference type="InterPro" id="IPR050595">
    <property type="entry name" value="Bact_response_regulator"/>
</dbReference>
<accession>A0A6P0CIE3</accession>
<dbReference type="RefSeq" id="WP_164355185.1">
    <property type="nucleotide sequence ID" value="NZ_JAABNT010000013.1"/>
</dbReference>
<dbReference type="PROSITE" id="PS50110">
    <property type="entry name" value="RESPONSE_REGULATORY"/>
    <property type="match status" value="1"/>
</dbReference>
<dbReference type="PANTHER" id="PTHR44591">
    <property type="entry name" value="STRESS RESPONSE REGULATOR PROTEIN 1"/>
    <property type="match status" value="1"/>
</dbReference>
<reference evidence="5 6" key="1">
    <citation type="submission" date="2020-01" db="EMBL/GenBank/DDBJ databases">
        <title>Sulfitobacter sediminilitoris sp. nov., isolated from a tidal flat.</title>
        <authorList>
            <person name="Park S."/>
            <person name="Yoon J.-H."/>
        </authorList>
    </citation>
    <scope>NUCLEOTIDE SEQUENCE [LARGE SCALE GENOMIC DNA]</scope>
    <source>
        <strain evidence="5 6">JBTF-M27</strain>
    </source>
</reference>
<dbReference type="InterPro" id="IPR001789">
    <property type="entry name" value="Sig_transdc_resp-reg_receiver"/>
</dbReference>
<dbReference type="SUPFAM" id="SSF52172">
    <property type="entry name" value="CheY-like"/>
    <property type="match status" value="1"/>
</dbReference>
<dbReference type="Gene3D" id="1.10.10.60">
    <property type="entry name" value="Homeodomain-like"/>
    <property type="match status" value="1"/>
</dbReference>
<protein>
    <submittedName>
        <fullName evidence="5">Response regulator</fullName>
    </submittedName>
</protein>
<keyword evidence="6" id="KW-1185">Reference proteome</keyword>
<evidence type="ECO:0000313" key="6">
    <source>
        <dbReference type="Proteomes" id="UP000468591"/>
    </source>
</evidence>
<dbReference type="PANTHER" id="PTHR44591:SF14">
    <property type="entry name" value="PROTEIN PILG"/>
    <property type="match status" value="1"/>
</dbReference>
<evidence type="ECO:0000256" key="1">
    <source>
        <dbReference type="ARBA" id="ARBA00022553"/>
    </source>
</evidence>
<dbReference type="EMBL" id="JAABNT010000013">
    <property type="protein sequence ID" value="NEK24263.1"/>
    <property type="molecule type" value="Genomic_DNA"/>
</dbReference>
<evidence type="ECO:0000256" key="2">
    <source>
        <dbReference type="ARBA" id="ARBA00023012"/>
    </source>
</evidence>
<dbReference type="Gene3D" id="3.40.50.2300">
    <property type="match status" value="1"/>
</dbReference>
<gene>
    <name evidence="5" type="ORF">GV827_17905</name>
</gene>
<dbReference type="InterPro" id="IPR011006">
    <property type="entry name" value="CheY-like_superfamily"/>
</dbReference>
<feature type="domain" description="Response regulatory" evidence="4">
    <location>
        <begin position="9"/>
        <end position="123"/>
    </location>
</feature>
<evidence type="ECO:0000259" key="4">
    <source>
        <dbReference type="PROSITE" id="PS50110"/>
    </source>
</evidence>
<keyword evidence="2" id="KW-0902">Two-component regulatory system</keyword>
<comment type="caution">
    <text evidence="5">The sequence shown here is derived from an EMBL/GenBank/DDBJ whole genome shotgun (WGS) entry which is preliminary data.</text>
</comment>
<dbReference type="Pfam" id="PF00072">
    <property type="entry name" value="Response_reg"/>
    <property type="match status" value="1"/>
</dbReference>